<keyword evidence="1" id="KW-0732">Signal</keyword>
<comment type="caution">
    <text evidence="2">The sequence shown here is derived from an EMBL/GenBank/DDBJ whole genome shotgun (WGS) entry which is preliminary data.</text>
</comment>
<name>A0ABT1TEG5_9GAMM</name>
<gene>
    <name evidence="2" type="ORF">NP590_07045</name>
</gene>
<evidence type="ECO:0000256" key="1">
    <source>
        <dbReference type="SAM" id="SignalP"/>
    </source>
</evidence>
<feature type="chain" id="PRO_5045681090" description="PEP-CTERM protein-sorting domain-containing protein" evidence="1">
    <location>
        <begin position="24"/>
        <end position="280"/>
    </location>
</feature>
<reference evidence="2 3" key="1">
    <citation type="submission" date="2022-07" db="EMBL/GenBank/DDBJ databases">
        <title>Methylomonas rivi sp. nov., Methylomonas rosea sp. nov., Methylomonas aureus sp. nov. and Methylomonas subterranea sp. nov., four novel methanotrophs isolated from a freshwater creek and the deep terrestrial subsurface.</title>
        <authorList>
            <person name="Abin C."/>
            <person name="Sankaranarayanan K."/>
            <person name="Garner C."/>
            <person name="Sindelar R."/>
            <person name="Kotary K."/>
            <person name="Garner R."/>
            <person name="Barclay S."/>
            <person name="Lawson P."/>
            <person name="Krumholz L."/>
        </authorList>
    </citation>
    <scope>NUCLEOTIDE SEQUENCE [LARGE SCALE GENOMIC DNA]</scope>
    <source>
        <strain evidence="2 3">SURF-2</strain>
    </source>
</reference>
<evidence type="ECO:0008006" key="4">
    <source>
        <dbReference type="Google" id="ProtNLM"/>
    </source>
</evidence>
<evidence type="ECO:0000313" key="3">
    <source>
        <dbReference type="Proteomes" id="UP001524499"/>
    </source>
</evidence>
<evidence type="ECO:0000313" key="2">
    <source>
        <dbReference type="EMBL" id="MCQ8103855.1"/>
    </source>
</evidence>
<accession>A0ABT1TEG5</accession>
<sequence length="280" mass="29665">MKLNKINGLLMTGFLAAVTPLSAVDAANIVVNYSGSAILNGQQVGYQYGQIAPNPASSGLRGVGIGGIGLTTHDTDYLFSSAGVFNAWCVDIYNWMSTGTSVYNVETGSELAGLLTGLRPGPFDGAQRVNDLLGLANTVYSTLATRVDSAAFQLAVWAITYGTPDQNGQYRITANDPGFRVDAHTAISEYVAMANDWLANLDVAARTGNFTLTYLSDAGASRSTQNLIVFTPAQLSSTIQSVTVSEPGSFMLILLGWVLFAATPGLEASRKLRYRLALDN</sequence>
<proteinExistence type="predicted"/>
<dbReference type="EMBL" id="JANIBJ010000010">
    <property type="protein sequence ID" value="MCQ8103855.1"/>
    <property type="molecule type" value="Genomic_DNA"/>
</dbReference>
<dbReference type="RefSeq" id="WP_256601598.1">
    <property type="nucleotide sequence ID" value="NZ_JANIBJ010000010.1"/>
</dbReference>
<keyword evidence="3" id="KW-1185">Reference proteome</keyword>
<dbReference type="Proteomes" id="UP001524499">
    <property type="component" value="Unassembled WGS sequence"/>
</dbReference>
<protein>
    <recommendedName>
        <fullName evidence="4">PEP-CTERM protein-sorting domain-containing protein</fullName>
    </recommendedName>
</protein>
<organism evidence="2 3">
    <name type="scientific">Methylomonas subterranea</name>
    <dbReference type="NCBI Taxonomy" id="2952225"/>
    <lineage>
        <taxon>Bacteria</taxon>
        <taxon>Pseudomonadati</taxon>
        <taxon>Pseudomonadota</taxon>
        <taxon>Gammaproteobacteria</taxon>
        <taxon>Methylococcales</taxon>
        <taxon>Methylococcaceae</taxon>
        <taxon>Methylomonas</taxon>
    </lineage>
</organism>
<feature type="signal peptide" evidence="1">
    <location>
        <begin position="1"/>
        <end position="23"/>
    </location>
</feature>